<evidence type="ECO:0000256" key="1">
    <source>
        <dbReference type="SAM" id="MobiDB-lite"/>
    </source>
</evidence>
<dbReference type="AlphaFoldDB" id="A0A7K4FM66"/>
<comment type="caution">
    <text evidence="2">The sequence shown here is derived from an EMBL/GenBank/DDBJ whole genome shotgun (WGS) entry which is preliminary data.</text>
</comment>
<evidence type="ECO:0000313" key="3">
    <source>
        <dbReference type="Proteomes" id="UP000546917"/>
    </source>
</evidence>
<dbReference type="PRINTS" id="PR01210">
    <property type="entry name" value="GGTRANSPTASE"/>
</dbReference>
<dbReference type="RefSeq" id="WP_171481570.1">
    <property type="nucleotide sequence ID" value="NZ_JABGBP010000164.1"/>
</dbReference>
<proteinExistence type="predicted"/>
<organism evidence="2 3">
    <name type="scientific">Ferroplasma acidiphilum</name>
    <dbReference type="NCBI Taxonomy" id="74969"/>
    <lineage>
        <taxon>Archaea</taxon>
        <taxon>Methanobacteriati</taxon>
        <taxon>Thermoplasmatota</taxon>
        <taxon>Thermoplasmata</taxon>
        <taxon>Thermoplasmatales</taxon>
        <taxon>Ferroplasmaceae</taxon>
        <taxon>Ferroplasma</taxon>
    </lineage>
</organism>
<dbReference type="InterPro" id="IPR043137">
    <property type="entry name" value="GGT_ssub_C"/>
</dbReference>
<dbReference type="InterPro" id="IPR029055">
    <property type="entry name" value="Ntn_hydrolases_N"/>
</dbReference>
<accession>A0A7K4FM66</accession>
<dbReference type="PANTHER" id="PTHR43881:SF1">
    <property type="entry name" value="GAMMA-GLUTAMYLTRANSPEPTIDASE (AFU_ORTHOLOGUE AFUA_4G13580)"/>
    <property type="match status" value="1"/>
</dbReference>
<dbReference type="Proteomes" id="UP000546917">
    <property type="component" value="Unassembled WGS sequence"/>
</dbReference>
<dbReference type="EMBL" id="JABGBP010000164">
    <property type="protein sequence ID" value="NOL60150.1"/>
    <property type="molecule type" value="Genomic_DNA"/>
</dbReference>
<dbReference type="SUPFAM" id="SSF56235">
    <property type="entry name" value="N-terminal nucleophile aminohydrolases (Ntn hydrolases)"/>
    <property type="match status" value="1"/>
</dbReference>
<dbReference type="InterPro" id="IPR052896">
    <property type="entry name" value="GGT-like_enzyme"/>
</dbReference>
<name>A0A7K4FM66_9ARCH</name>
<protein>
    <submittedName>
        <fullName evidence="2">Gamma-glutamyltranspeptidase</fullName>
    </submittedName>
</protein>
<reference evidence="2 3" key="1">
    <citation type="submission" date="2020-05" db="EMBL/GenBank/DDBJ databases">
        <authorList>
            <person name="Zhang R."/>
        </authorList>
    </citation>
    <scope>NUCLEOTIDE SEQUENCE [LARGE SCALE GENOMIC DNA]</scope>
    <source>
        <strain evidence="2 3">DSM 28986</strain>
    </source>
</reference>
<feature type="region of interest" description="Disordered" evidence="1">
    <location>
        <begin position="287"/>
        <end position="306"/>
    </location>
</feature>
<dbReference type="Gene3D" id="3.60.20.40">
    <property type="match status" value="1"/>
</dbReference>
<feature type="compositionally biased region" description="Polar residues" evidence="1">
    <location>
        <begin position="296"/>
        <end position="306"/>
    </location>
</feature>
<evidence type="ECO:0000313" key="2">
    <source>
        <dbReference type="EMBL" id="NOL60150.1"/>
    </source>
</evidence>
<dbReference type="PANTHER" id="PTHR43881">
    <property type="entry name" value="GAMMA-GLUTAMYLTRANSPEPTIDASE (AFU_ORTHOLOGUE AFUA_4G13580)"/>
    <property type="match status" value="1"/>
</dbReference>
<dbReference type="Gene3D" id="1.10.246.230">
    <property type="match status" value="1"/>
</dbReference>
<gene>
    <name evidence="2" type="ORF">HLB00_04780</name>
</gene>
<dbReference type="Pfam" id="PF01019">
    <property type="entry name" value="G_glu_transpept"/>
    <property type="match status" value="1"/>
</dbReference>
<sequence length="483" mass="53298">MKYNVATSHPLSTMAGMEALERGGNAYDAMLASSSALVVVQPHFNGLGGDLFATIKDNGYYCINASGYAASAASIDFYSRNGYQEIPKRGSLSSFSIPGLVASWKIAAEKSTMGIGENFKRAIQFAKDGFEPSRKLVRAINRFEGGDEDFNNIYKGTDSWLVQKSLGNTLETLVTEGLDSFYNGNIADKIEADMKEKGGLITKKDLLDYKASITEPVKVNYRGYNVYTNPPVSQGLTASVWLRDLNAYDLAGMEHQEYYDTLIKTMHDAYNIRRKYVYDGVKLPENIDDMKPDNDQPGNQKSNLSDTTAYSIFDGEIEISAIQSNYMGFGSGHSIKGTGINMNNRGSYFSLDSENKNSLKPGKKTFHTLMSILASGKKDIILGTMGGDVQPQVNVQILSRVIDLGSNMPDAIAYPRFAYPASIYGDSKVYYESTLRLNHYEPVDDLNDMMGHAQGILIDSDSEAGVDPRGDGLLHYMKEKYFK</sequence>